<keyword evidence="1" id="KW-0614">Plasmid</keyword>
<organism evidence="1 2">
    <name type="scientific">Azospirillum argentinense</name>
    <dbReference type="NCBI Taxonomy" id="2970906"/>
    <lineage>
        <taxon>Bacteria</taxon>
        <taxon>Pseudomonadati</taxon>
        <taxon>Pseudomonadota</taxon>
        <taxon>Alphaproteobacteria</taxon>
        <taxon>Rhodospirillales</taxon>
        <taxon>Azospirillaceae</taxon>
        <taxon>Azospirillum</taxon>
    </lineage>
</organism>
<protein>
    <submittedName>
        <fullName evidence="1">Uncharacterized protein</fullName>
    </submittedName>
</protein>
<dbReference type="AlphaFoldDB" id="A0A4D8PRN0"/>
<gene>
    <name evidence="1" type="ORF">D3093_35050</name>
</gene>
<dbReference type="RefSeq" id="WP_137119159.1">
    <property type="nucleotide sequence ID" value="NZ_CP032328.1"/>
</dbReference>
<proteinExistence type="predicted"/>
<geneLocation type="plasmid" evidence="1 2">
    <name>p7</name>
</geneLocation>
<accession>A0A4D8PRN0</accession>
<reference evidence="1 2" key="1">
    <citation type="submission" date="2018-09" db="EMBL/GenBank/DDBJ databases">
        <title>Whole genome based analysis of evolution and adaptive divergence in Indian and Brazilian strains of Azospirillum brasilense.</title>
        <authorList>
            <person name="Singh C."/>
            <person name="Tripathi A.K."/>
        </authorList>
    </citation>
    <scope>NUCLEOTIDE SEQUENCE [LARGE SCALE GENOMIC DNA]</scope>
    <source>
        <strain evidence="1 2">MTCC4035</strain>
        <plasmid evidence="1 2">p7</plasmid>
    </source>
</reference>
<sequence length="175" mass="19174">MTDAAALPRRAISAVPAIPDRAARASVAMECRLAPEGIRQNGDGGFRVALDFHPLDRPDLFLNASAGASFMLVAVELDDDGEPKPPVFIGRPGQNWDEMKPAAQAAMRCRDAEFRRFLARWAGEPIETIEDASDTVCLHCGVNRKRQIAPGSQAASLWAELDSTFRFWQLRGDLP</sequence>
<dbReference type="Proteomes" id="UP000298595">
    <property type="component" value="Plasmid p7"/>
</dbReference>
<dbReference type="KEGG" id="aare:D3093_35050"/>
<evidence type="ECO:0000313" key="1">
    <source>
        <dbReference type="EMBL" id="QCO00467.1"/>
    </source>
</evidence>
<evidence type="ECO:0000313" key="2">
    <source>
        <dbReference type="Proteomes" id="UP000298595"/>
    </source>
</evidence>
<dbReference type="EMBL" id="CP032328">
    <property type="protein sequence ID" value="QCO00467.1"/>
    <property type="molecule type" value="Genomic_DNA"/>
</dbReference>
<name>A0A4D8PRN0_9PROT</name>